<accession>A0ABR2LVS3</accession>
<reference evidence="2 3" key="1">
    <citation type="journal article" date="2022" name="Nat. Plants">
        <title>Genomes of leafy and leafless Platanthera orchids illuminate the evolution of mycoheterotrophy.</title>
        <authorList>
            <person name="Li M.H."/>
            <person name="Liu K.W."/>
            <person name="Li Z."/>
            <person name="Lu H.C."/>
            <person name="Ye Q.L."/>
            <person name="Zhang D."/>
            <person name="Wang J.Y."/>
            <person name="Li Y.F."/>
            <person name="Zhong Z.M."/>
            <person name="Liu X."/>
            <person name="Yu X."/>
            <person name="Liu D.K."/>
            <person name="Tu X.D."/>
            <person name="Liu B."/>
            <person name="Hao Y."/>
            <person name="Liao X.Y."/>
            <person name="Jiang Y.T."/>
            <person name="Sun W.H."/>
            <person name="Chen J."/>
            <person name="Chen Y.Q."/>
            <person name="Ai Y."/>
            <person name="Zhai J.W."/>
            <person name="Wu S.S."/>
            <person name="Zhou Z."/>
            <person name="Hsiao Y.Y."/>
            <person name="Wu W.L."/>
            <person name="Chen Y.Y."/>
            <person name="Lin Y.F."/>
            <person name="Hsu J.L."/>
            <person name="Li C.Y."/>
            <person name="Wang Z.W."/>
            <person name="Zhao X."/>
            <person name="Zhong W.Y."/>
            <person name="Ma X.K."/>
            <person name="Ma L."/>
            <person name="Huang J."/>
            <person name="Chen G.Z."/>
            <person name="Huang M.Z."/>
            <person name="Huang L."/>
            <person name="Peng D.H."/>
            <person name="Luo Y.B."/>
            <person name="Zou S.Q."/>
            <person name="Chen S.P."/>
            <person name="Lan S."/>
            <person name="Tsai W.C."/>
            <person name="Van de Peer Y."/>
            <person name="Liu Z.J."/>
        </authorList>
    </citation>
    <scope>NUCLEOTIDE SEQUENCE [LARGE SCALE GENOMIC DNA]</scope>
    <source>
        <strain evidence="2">Lor288</strain>
    </source>
</reference>
<keyword evidence="1" id="KW-1133">Transmembrane helix</keyword>
<evidence type="ECO:0000313" key="2">
    <source>
        <dbReference type="EMBL" id="KAK8952799.1"/>
    </source>
</evidence>
<evidence type="ECO:0000313" key="3">
    <source>
        <dbReference type="Proteomes" id="UP001412067"/>
    </source>
</evidence>
<comment type="caution">
    <text evidence="2">The sequence shown here is derived from an EMBL/GenBank/DDBJ whole genome shotgun (WGS) entry which is preliminary data.</text>
</comment>
<dbReference type="Gene3D" id="3.40.50.2020">
    <property type="match status" value="1"/>
</dbReference>
<name>A0ABR2LVS3_9ASPA</name>
<gene>
    <name evidence="2" type="primary">APT1</name>
    <name evidence="2" type="ORF">KSP40_PGU000071</name>
</gene>
<keyword evidence="2" id="KW-0808">Transferase</keyword>
<keyword evidence="1" id="KW-0812">Transmembrane</keyword>
<keyword evidence="1" id="KW-0472">Membrane</keyword>
<dbReference type="GO" id="GO:0016757">
    <property type="term" value="F:glycosyltransferase activity"/>
    <property type="evidence" value="ECO:0007669"/>
    <property type="project" value="UniProtKB-KW"/>
</dbReference>
<organism evidence="2 3">
    <name type="scientific">Platanthera guangdongensis</name>
    <dbReference type="NCBI Taxonomy" id="2320717"/>
    <lineage>
        <taxon>Eukaryota</taxon>
        <taxon>Viridiplantae</taxon>
        <taxon>Streptophyta</taxon>
        <taxon>Embryophyta</taxon>
        <taxon>Tracheophyta</taxon>
        <taxon>Spermatophyta</taxon>
        <taxon>Magnoliopsida</taxon>
        <taxon>Liliopsida</taxon>
        <taxon>Asparagales</taxon>
        <taxon>Orchidaceae</taxon>
        <taxon>Orchidoideae</taxon>
        <taxon>Orchideae</taxon>
        <taxon>Orchidinae</taxon>
        <taxon>Platanthera</taxon>
    </lineage>
</organism>
<dbReference type="InterPro" id="IPR029057">
    <property type="entry name" value="PRTase-like"/>
</dbReference>
<dbReference type="Proteomes" id="UP001412067">
    <property type="component" value="Unassembled WGS sequence"/>
</dbReference>
<keyword evidence="3" id="KW-1185">Reference proteome</keyword>
<proteinExistence type="predicted"/>
<dbReference type="EMBL" id="JBBWWR010000014">
    <property type="protein sequence ID" value="KAK8952799.1"/>
    <property type="molecule type" value="Genomic_DNA"/>
</dbReference>
<keyword evidence="2" id="KW-0328">Glycosyltransferase</keyword>
<feature type="transmembrane region" description="Helical" evidence="1">
    <location>
        <begin position="31"/>
        <end position="53"/>
    </location>
</feature>
<sequence length="59" mass="6849">MFQDITALLLDPIAFRDTMNLFVERYRDKQIYAAVMTLLYMGIGSVLTAWKFLSCVRPT</sequence>
<protein>
    <submittedName>
        <fullName evidence="2">Adenine phosphoribosyltransferase 1</fullName>
    </submittedName>
</protein>
<evidence type="ECO:0000256" key="1">
    <source>
        <dbReference type="SAM" id="Phobius"/>
    </source>
</evidence>